<gene>
    <name evidence="1" type="ORF">J2X21_005148</name>
</gene>
<dbReference type="Proteomes" id="UP001180825">
    <property type="component" value="Unassembled WGS sequence"/>
</dbReference>
<evidence type="ECO:0000313" key="2">
    <source>
        <dbReference type="Proteomes" id="UP001180825"/>
    </source>
</evidence>
<accession>A0ABU2AFK1</accession>
<keyword evidence="2" id="KW-1185">Reference proteome</keyword>
<name>A0ABU2AFK1_9BURK</name>
<dbReference type="EMBL" id="JAVDXV010000012">
    <property type="protein sequence ID" value="MDR7335981.1"/>
    <property type="molecule type" value="Genomic_DNA"/>
</dbReference>
<evidence type="ECO:0000313" key="1">
    <source>
        <dbReference type="EMBL" id="MDR7335981.1"/>
    </source>
</evidence>
<reference evidence="1 2" key="1">
    <citation type="submission" date="2023-07" db="EMBL/GenBank/DDBJ databases">
        <title>Sorghum-associated microbial communities from plants grown in Nebraska, USA.</title>
        <authorList>
            <person name="Schachtman D."/>
        </authorList>
    </citation>
    <scope>NUCLEOTIDE SEQUENCE [LARGE SCALE GENOMIC DNA]</scope>
    <source>
        <strain evidence="1 2">BE316</strain>
    </source>
</reference>
<proteinExistence type="predicted"/>
<sequence>MNAARTASFIQHLPRWIAMPAWKAADRERERREAVDRRRALDFLCGVEVRESSVDEWQDTVAAFAAR</sequence>
<organism evidence="1 2">
    <name type="scientific">Roseateles asaccharophilus</name>
    <dbReference type="NCBI Taxonomy" id="582607"/>
    <lineage>
        <taxon>Bacteria</taxon>
        <taxon>Pseudomonadati</taxon>
        <taxon>Pseudomonadota</taxon>
        <taxon>Betaproteobacteria</taxon>
        <taxon>Burkholderiales</taxon>
        <taxon>Sphaerotilaceae</taxon>
        <taxon>Roseateles</taxon>
    </lineage>
</organism>
<comment type="caution">
    <text evidence="1">The sequence shown here is derived from an EMBL/GenBank/DDBJ whole genome shotgun (WGS) entry which is preliminary data.</text>
</comment>
<dbReference type="RefSeq" id="WP_310332980.1">
    <property type="nucleotide sequence ID" value="NZ_JAVDXV010000012.1"/>
</dbReference>
<protein>
    <submittedName>
        <fullName evidence="1">Uncharacterized protein</fullName>
    </submittedName>
</protein>